<feature type="domain" description="Methyltransferase" evidence="2">
    <location>
        <begin position="42"/>
        <end position="151"/>
    </location>
</feature>
<dbReference type="Pfam" id="PF13847">
    <property type="entry name" value="Methyltransf_31"/>
    <property type="match status" value="1"/>
</dbReference>
<dbReference type="Gene3D" id="3.40.50.150">
    <property type="entry name" value="Vaccinia Virus protein VP39"/>
    <property type="match status" value="1"/>
</dbReference>
<evidence type="ECO:0000313" key="3">
    <source>
        <dbReference type="EMBL" id="KAK9414522.1"/>
    </source>
</evidence>
<evidence type="ECO:0000313" key="4">
    <source>
        <dbReference type="Proteomes" id="UP001408356"/>
    </source>
</evidence>
<dbReference type="PANTHER" id="PTHR43591">
    <property type="entry name" value="METHYLTRANSFERASE"/>
    <property type="match status" value="1"/>
</dbReference>
<dbReference type="GO" id="GO:0032259">
    <property type="term" value="P:methylation"/>
    <property type="evidence" value="ECO:0007669"/>
    <property type="project" value="UniProtKB-KW"/>
</dbReference>
<reference evidence="3 4" key="1">
    <citation type="journal article" date="2024" name="J. Plant Pathol.">
        <title>Sequence and assembly of the genome of Seiridium unicorne, isolate CBS 538.82, causal agent of cypress canker disease.</title>
        <authorList>
            <person name="Scali E."/>
            <person name="Rocca G.D."/>
            <person name="Danti R."/>
            <person name="Garbelotto M."/>
            <person name="Barberini S."/>
            <person name="Baroncelli R."/>
            <person name="Emiliani G."/>
        </authorList>
    </citation>
    <scope>NUCLEOTIDE SEQUENCE [LARGE SCALE GENOMIC DNA]</scope>
    <source>
        <strain evidence="3 4">BM-138-508</strain>
    </source>
</reference>
<proteinExistence type="inferred from homology"/>
<sequence length="296" mass="32234">MSQADNKQGHPAPQAVHHELRNVENSAAYLLAKLKSIKTTNPNVKLLDVGAGSGTISVAFAKALPDGHVTATDVKEDILPRAQAISEVEGVKNIAFQVADVFNLPFADETFDVTHCHQVLTHLRNPWDALREMLRVTKAGGIVAAREGDFETECLWPEIPALLKFHSFIARFMACGGGSPAAGRQLFSWALKAGVERIQITASFGTWSYTEKEEKRIWGTSSITISDGLAIVVLMATLIAQGLIDQINGGRMRKGAIDAKLVTENELAEMATAWEEWAERDDSTLAIMSGEILIQK</sequence>
<gene>
    <name evidence="3" type="ORF">SUNI508_11095</name>
</gene>
<accession>A0ABR2UJ39</accession>
<dbReference type="Proteomes" id="UP001408356">
    <property type="component" value="Unassembled WGS sequence"/>
</dbReference>
<dbReference type="InterPro" id="IPR029063">
    <property type="entry name" value="SAM-dependent_MTases_sf"/>
</dbReference>
<keyword evidence="3" id="KW-0489">Methyltransferase</keyword>
<name>A0ABR2UJ39_9PEZI</name>
<keyword evidence="3" id="KW-0808">Transferase</keyword>
<comment type="similarity">
    <text evidence="1">Belongs to the methyltransferase superfamily. LaeA methyltransferase family.</text>
</comment>
<protein>
    <submittedName>
        <fullName evidence="3">Methyltransferase domain-containing protein</fullName>
    </submittedName>
</protein>
<comment type="caution">
    <text evidence="3">The sequence shown here is derived from an EMBL/GenBank/DDBJ whole genome shotgun (WGS) entry which is preliminary data.</text>
</comment>
<dbReference type="CDD" id="cd02440">
    <property type="entry name" value="AdoMet_MTases"/>
    <property type="match status" value="1"/>
</dbReference>
<dbReference type="GO" id="GO:0008168">
    <property type="term" value="F:methyltransferase activity"/>
    <property type="evidence" value="ECO:0007669"/>
    <property type="project" value="UniProtKB-KW"/>
</dbReference>
<keyword evidence="4" id="KW-1185">Reference proteome</keyword>
<dbReference type="InterPro" id="IPR025714">
    <property type="entry name" value="Methyltranfer_dom"/>
</dbReference>
<dbReference type="SUPFAM" id="SSF53335">
    <property type="entry name" value="S-adenosyl-L-methionine-dependent methyltransferases"/>
    <property type="match status" value="1"/>
</dbReference>
<dbReference type="PANTHER" id="PTHR43591:SF24">
    <property type="entry name" value="2-METHOXY-6-POLYPRENYL-1,4-BENZOQUINOL METHYLASE, MITOCHONDRIAL"/>
    <property type="match status" value="1"/>
</dbReference>
<organism evidence="3 4">
    <name type="scientific">Seiridium unicorne</name>
    <dbReference type="NCBI Taxonomy" id="138068"/>
    <lineage>
        <taxon>Eukaryota</taxon>
        <taxon>Fungi</taxon>
        <taxon>Dikarya</taxon>
        <taxon>Ascomycota</taxon>
        <taxon>Pezizomycotina</taxon>
        <taxon>Sordariomycetes</taxon>
        <taxon>Xylariomycetidae</taxon>
        <taxon>Amphisphaeriales</taxon>
        <taxon>Sporocadaceae</taxon>
        <taxon>Seiridium</taxon>
    </lineage>
</organism>
<evidence type="ECO:0000259" key="2">
    <source>
        <dbReference type="Pfam" id="PF13847"/>
    </source>
</evidence>
<dbReference type="EMBL" id="JARVKF010000425">
    <property type="protein sequence ID" value="KAK9414522.1"/>
    <property type="molecule type" value="Genomic_DNA"/>
</dbReference>
<evidence type="ECO:0000256" key="1">
    <source>
        <dbReference type="ARBA" id="ARBA00038158"/>
    </source>
</evidence>